<accession>A0A0G1RMP1</accession>
<sequence>MARLKSFFWSLVRSVPDPASTANLILRSGVETSTMSSSVSILVDSSKLTLVAKAVPRTVATAVGVTISYEWLESTNLTTRDQVRPRDWKMDILRLEA</sequence>
<gene>
    <name evidence="1" type="ORF">UX80_C0003G0071</name>
</gene>
<protein>
    <submittedName>
        <fullName evidence="1">Uncharacterized protein</fullName>
    </submittedName>
</protein>
<evidence type="ECO:0000313" key="1">
    <source>
        <dbReference type="EMBL" id="KKU58416.1"/>
    </source>
</evidence>
<comment type="caution">
    <text evidence="1">The sequence shown here is derived from an EMBL/GenBank/DDBJ whole genome shotgun (WGS) entry which is preliminary data.</text>
</comment>
<name>A0A0G1RMP1_9BACT</name>
<dbReference type="Proteomes" id="UP000034307">
    <property type="component" value="Unassembled WGS sequence"/>
</dbReference>
<dbReference type="EMBL" id="LCNO01000003">
    <property type="protein sequence ID" value="KKU58416.1"/>
    <property type="molecule type" value="Genomic_DNA"/>
</dbReference>
<evidence type="ECO:0000313" key="2">
    <source>
        <dbReference type="Proteomes" id="UP000034307"/>
    </source>
</evidence>
<dbReference type="AlphaFoldDB" id="A0A0G1RMP1"/>
<reference evidence="1 2" key="1">
    <citation type="journal article" date="2015" name="Nature">
        <title>rRNA introns, odd ribosomes, and small enigmatic genomes across a large radiation of phyla.</title>
        <authorList>
            <person name="Brown C.T."/>
            <person name="Hug L.A."/>
            <person name="Thomas B.C."/>
            <person name="Sharon I."/>
            <person name="Castelle C.J."/>
            <person name="Singh A."/>
            <person name="Wilkins M.J."/>
            <person name="Williams K.H."/>
            <person name="Banfield J.F."/>
        </authorList>
    </citation>
    <scope>NUCLEOTIDE SEQUENCE [LARGE SCALE GENOMIC DNA]</scope>
</reference>
<proteinExistence type="predicted"/>
<organism evidence="1 2">
    <name type="scientific">Candidatus Amesbacteria bacterium GW2011_GWA2_47_11b</name>
    <dbReference type="NCBI Taxonomy" id="1618358"/>
    <lineage>
        <taxon>Bacteria</taxon>
        <taxon>Candidatus Amesiibacteriota</taxon>
    </lineage>
</organism>